<evidence type="ECO:0000256" key="1">
    <source>
        <dbReference type="SAM" id="Coils"/>
    </source>
</evidence>
<evidence type="ECO:0000313" key="2">
    <source>
        <dbReference type="EMBL" id="MFH6982447.1"/>
    </source>
</evidence>
<feature type="coiled-coil region" evidence="1">
    <location>
        <begin position="15"/>
        <end position="70"/>
    </location>
</feature>
<keyword evidence="3" id="KW-1185">Reference proteome</keyword>
<gene>
    <name evidence="2" type="ORF">ACHKAR_03305</name>
</gene>
<organism evidence="2 3">
    <name type="scientific">Marinoscillum luteum</name>
    <dbReference type="NCBI Taxonomy" id="861051"/>
    <lineage>
        <taxon>Bacteria</taxon>
        <taxon>Pseudomonadati</taxon>
        <taxon>Bacteroidota</taxon>
        <taxon>Cytophagia</taxon>
        <taxon>Cytophagales</taxon>
        <taxon>Reichenbachiellaceae</taxon>
        <taxon>Marinoscillum</taxon>
    </lineage>
</organism>
<dbReference type="RefSeq" id="WP_159580233.1">
    <property type="nucleotide sequence ID" value="NZ_JBIPKE010000011.1"/>
</dbReference>
<dbReference type="Proteomes" id="UP001610063">
    <property type="component" value="Unassembled WGS sequence"/>
</dbReference>
<evidence type="ECO:0000313" key="3">
    <source>
        <dbReference type="Proteomes" id="UP001610063"/>
    </source>
</evidence>
<dbReference type="EMBL" id="JBIPKE010000011">
    <property type="protein sequence ID" value="MFH6982447.1"/>
    <property type="molecule type" value="Genomic_DNA"/>
</dbReference>
<name>A0ABW7N4U8_9BACT</name>
<proteinExistence type="predicted"/>
<reference evidence="2 3" key="1">
    <citation type="journal article" date="2013" name="Int. J. Syst. Evol. Microbiol.">
        <title>Marinoscillum luteum sp. nov., isolated from marine sediment.</title>
        <authorList>
            <person name="Cha I.T."/>
            <person name="Park S.J."/>
            <person name="Kim S.J."/>
            <person name="Kim J.G."/>
            <person name="Jung M.Y."/>
            <person name="Shin K.S."/>
            <person name="Kwon K.K."/>
            <person name="Yang S.H."/>
            <person name="Seo Y.S."/>
            <person name="Rhee S.K."/>
        </authorList>
    </citation>
    <scope>NUCLEOTIDE SEQUENCE [LARGE SCALE GENOMIC DNA]</scope>
    <source>
        <strain evidence="2 3">KCTC 23939</strain>
    </source>
</reference>
<sequence length="74" mass="8704">MVLYQEEKKYVDSLRKSLAEDNEISKEKIEELLNKFEDMMEMTSVSIKMIDRLMQNYDKLKQQNGAATVAVKNQ</sequence>
<accession>A0ABW7N4U8</accession>
<protein>
    <submittedName>
        <fullName evidence="2">Uncharacterized protein</fullName>
    </submittedName>
</protein>
<keyword evidence="1" id="KW-0175">Coiled coil</keyword>
<comment type="caution">
    <text evidence="2">The sequence shown here is derived from an EMBL/GenBank/DDBJ whole genome shotgun (WGS) entry which is preliminary data.</text>
</comment>